<dbReference type="EMBL" id="CAWUPB010001173">
    <property type="protein sequence ID" value="CAK7348024.1"/>
    <property type="molecule type" value="Genomic_DNA"/>
</dbReference>
<dbReference type="PANTHER" id="PTHR35095">
    <property type="entry name" value="OS05G0143300 PROTEIN"/>
    <property type="match status" value="1"/>
</dbReference>
<accession>A0AAV1S979</accession>
<keyword evidence="2" id="KW-1185">Reference proteome</keyword>
<name>A0AAV1S979_9ROSI</name>
<evidence type="ECO:0000313" key="1">
    <source>
        <dbReference type="EMBL" id="CAK7348024.1"/>
    </source>
</evidence>
<dbReference type="Proteomes" id="UP001314170">
    <property type="component" value="Unassembled WGS sequence"/>
</dbReference>
<gene>
    <name evidence="1" type="ORF">DCAF_LOCUS20716</name>
</gene>
<evidence type="ECO:0000313" key="2">
    <source>
        <dbReference type="Proteomes" id="UP001314170"/>
    </source>
</evidence>
<dbReference type="PANTHER" id="PTHR35095:SF1">
    <property type="entry name" value="OS05G0143300 PROTEIN"/>
    <property type="match status" value="1"/>
</dbReference>
<dbReference type="AlphaFoldDB" id="A0AAV1S979"/>
<protein>
    <submittedName>
        <fullName evidence="1">Uncharacterized protein</fullName>
    </submittedName>
</protein>
<proteinExistence type="predicted"/>
<organism evidence="1 2">
    <name type="scientific">Dovyalis caffra</name>
    <dbReference type="NCBI Taxonomy" id="77055"/>
    <lineage>
        <taxon>Eukaryota</taxon>
        <taxon>Viridiplantae</taxon>
        <taxon>Streptophyta</taxon>
        <taxon>Embryophyta</taxon>
        <taxon>Tracheophyta</taxon>
        <taxon>Spermatophyta</taxon>
        <taxon>Magnoliopsida</taxon>
        <taxon>eudicotyledons</taxon>
        <taxon>Gunneridae</taxon>
        <taxon>Pentapetalae</taxon>
        <taxon>rosids</taxon>
        <taxon>fabids</taxon>
        <taxon>Malpighiales</taxon>
        <taxon>Salicaceae</taxon>
        <taxon>Flacourtieae</taxon>
        <taxon>Dovyalis</taxon>
    </lineage>
</organism>
<comment type="caution">
    <text evidence="1">The sequence shown here is derived from an EMBL/GenBank/DDBJ whole genome shotgun (WGS) entry which is preliminary data.</text>
</comment>
<sequence>MLAIDPTIALAKLSSLLLSAPHGKSNAGLVADGRVPFCASKLLSIGIGFQLVRLSWAANQLKDTVIYISKHASMVGLKDEEIIGSVDKSFLEIYFQSSNRDGSSSTKACMSIK</sequence>
<reference evidence="1 2" key="1">
    <citation type="submission" date="2024-01" db="EMBL/GenBank/DDBJ databases">
        <authorList>
            <person name="Waweru B."/>
        </authorList>
    </citation>
    <scope>NUCLEOTIDE SEQUENCE [LARGE SCALE GENOMIC DNA]</scope>
</reference>